<dbReference type="FunFam" id="1.10.10.10:FF:000001">
    <property type="entry name" value="LysR family transcriptional regulator"/>
    <property type="match status" value="1"/>
</dbReference>
<dbReference type="InterPro" id="IPR036388">
    <property type="entry name" value="WH-like_DNA-bd_sf"/>
</dbReference>
<name>A0A6P1BTL1_9BRAD</name>
<evidence type="ECO:0000256" key="1">
    <source>
        <dbReference type="ARBA" id="ARBA00003502"/>
    </source>
</evidence>
<comment type="caution">
    <text evidence="7">The sequence shown here is derived from an EMBL/GenBank/DDBJ whole genome shotgun (WGS) entry which is preliminary data.</text>
</comment>
<comment type="function">
    <text evidence="1">NodD regulates the expression of the nodABCFE genes which encode other nodulation proteins. NodD is also a negative regulator of its own expression. Binds flavonoids as inducers.</text>
</comment>
<dbReference type="GO" id="GO:0003700">
    <property type="term" value="F:DNA-binding transcription factor activity"/>
    <property type="evidence" value="ECO:0007669"/>
    <property type="project" value="InterPro"/>
</dbReference>
<dbReference type="Pfam" id="PF00126">
    <property type="entry name" value="HTH_1"/>
    <property type="match status" value="1"/>
</dbReference>
<evidence type="ECO:0000256" key="2">
    <source>
        <dbReference type="ARBA" id="ARBA00009437"/>
    </source>
</evidence>
<dbReference type="EMBL" id="VKHP01000281">
    <property type="protein sequence ID" value="NEV01868.1"/>
    <property type="molecule type" value="Genomic_DNA"/>
</dbReference>
<reference evidence="7 8" key="1">
    <citation type="journal article" date="2020" name="Arch. Microbiol.">
        <title>Bradyrhizobium uaiense sp. nov., a new highly efficient cowpea symbiont.</title>
        <authorList>
            <person name="Cabral Michel D."/>
            <person name="Azarias Guimaraes A."/>
            <person name="Martins da Costa E."/>
            <person name="Soares de Carvalho T."/>
            <person name="Balsanelli E."/>
            <person name="Willems A."/>
            <person name="Maltempi de Souza E."/>
            <person name="de Souza Moreira F.M."/>
        </authorList>
    </citation>
    <scope>NUCLEOTIDE SEQUENCE [LARGE SCALE GENOMIC DNA]</scope>
    <source>
        <strain evidence="7 8">UFLA 03-164</strain>
    </source>
</reference>
<gene>
    <name evidence="7" type="ORF">FNJ47_40465</name>
</gene>
<protein>
    <submittedName>
        <fullName evidence="7">LysR family transcriptional regulator</fullName>
    </submittedName>
</protein>
<evidence type="ECO:0000256" key="4">
    <source>
        <dbReference type="ARBA" id="ARBA00023125"/>
    </source>
</evidence>
<accession>A0A6P1BTL1</accession>
<evidence type="ECO:0000256" key="3">
    <source>
        <dbReference type="ARBA" id="ARBA00023015"/>
    </source>
</evidence>
<dbReference type="Gene3D" id="3.40.190.290">
    <property type="match status" value="1"/>
</dbReference>
<keyword evidence="5" id="KW-0804">Transcription</keyword>
<dbReference type="PANTHER" id="PTHR30537:SF72">
    <property type="entry name" value="LYSR FAMILY TRANSCRIPTIONAL REGULATOR"/>
    <property type="match status" value="1"/>
</dbReference>
<dbReference type="AlphaFoldDB" id="A0A6P1BTL1"/>
<dbReference type="SUPFAM" id="SSF46785">
    <property type="entry name" value="Winged helix' DNA-binding domain"/>
    <property type="match status" value="1"/>
</dbReference>
<keyword evidence="8" id="KW-1185">Reference proteome</keyword>
<evidence type="ECO:0000256" key="5">
    <source>
        <dbReference type="ARBA" id="ARBA00023163"/>
    </source>
</evidence>
<feature type="domain" description="HTH lysR-type" evidence="6">
    <location>
        <begin position="13"/>
        <end position="70"/>
    </location>
</feature>
<dbReference type="InterPro" id="IPR036390">
    <property type="entry name" value="WH_DNA-bd_sf"/>
</dbReference>
<dbReference type="InterPro" id="IPR005119">
    <property type="entry name" value="LysR_subst-bd"/>
</dbReference>
<dbReference type="Gene3D" id="1.10.10.10">
    <property type="entry name" value="Winged helix-like DNA-binding domain superfamily/Winged helix DNA-binding domain"/>
    <property type="match status" value="1"/>
</dbReference>
<dbReference type="InterPro" id="IPR058163">
    <property type="entry name" value="LysR-type_TF_proteobact-type"/>
</dbReference>
<dbReference type="Pfam" id="PF03466">
    <property type="entry name" value="LysR_substrate"/>
    <property type="match status" value="1"/>
</dbReference>
<comment type="similarity">
    <text evidence="2">Belongs to the LysR transcriptional regulatory family.</text>
</comment>
<evidence type="ECO:0000313" key="7">
    <source>
        <dbReference type="EMBL" id="NEV01868.1"/>
    </source>
</evidence>
<dbReference type="GO" id="GO:0043565">
    <property type="term" value="F:sequence-specific DNA binding"/>
    <property type="evidence" value="ECO:0007669"/>
    <property type="project" value="TreeGrafter"/>
</dbReference>
<dbReference type="RefSeq" id="WP_163161540.1">
    <property type="nucleotide sequence ID" value="NZ_VKHP01000281.1"/>
</dbReference>
<sequence>MALQNGQNFRNYETLAGVAAFVHAAEQGGFAAAGRILGLSGSAVGKAVGRLEARLGVRLLNRTTRKVTLTGPGAEFFRRARNILAELDEAEQVLAEQQGAPRGRLKVSLPHNIGQLLVPKFAEFARLFPDVALDVQLEDRLVDMVGEAIDVALRTGELTDSSLIASRIGPQHFVICGTPDYFRRMPQPETPNDLAVHRGVSFRVPTTGQIYPWSFCGEFAGATATDSVTFNNSDGVLAAIRSGVGIGQLPVILARSCIARGTM</sequence>
<evidence type="ECO:0000259" key="6">
    <source>
        <dbReference type="PROSITE" id="PS50931"/>
    </source>
</evidence>
<dbReference type="PROSITE" id="PS50931">
    <property type="entry name" value="HTH_LYSR"/>
    <property type="match status" value="1"/>
</dbReference>
<dbReference type="PANTHER" id="PTHR30537">
    <property type="entry name" value="HTH-TYPE TRANSCRIPTIONAL REGULATOR"/>
    <property type="match status" value="1"/>
</dbReference>
<keyword evidence="4" id="KW-0238">DNA-binding</keyword>
<proteinExistence type="inferred from homology"/>
<dbReference type="GO" id="GO:0006351">
    <property type="term" value="P:DNA-templated transcription"/>
    <property type="evidence" value="ECO:0007669"/>
    <property type="project" value="TreeGrafter"/>
</dbReference>
<dbReference type="InterPro" id="IPR000847">
    <property type="entry name" value="LysR_HTH_N"/>
</dbReference>
<evidence type="ECO:0000313" key="8">
    <source>
        <dbReference type="Proteomes" id="UP000468531"/>
    </source>
</evidence>
<dbReference type="SUPFAM" id="SSF53850">
    <property type="entry name" value="Periplasmic binding protein-like II"/>
    <property type="match status" value="1"/>
</dbReference>
<organism evidence="7 8">
    <name type="scientific">Bradyrhizobium uaiense</name>
    <dbReference type="NCBI Taxonomy" id="2594946"/>
    <lineage>
        <taxon>Bacteria</taxon>
        <taxon>Pseudomonadati</taxon>
        <taxon>Pseudomonadota</taxon>
        <taxon>Alphaproteobacteria</taxon>
        <taxon>Hyphomicrobiales</taxon>
        <taxon>Nitrobacteraceae</taxon>
        <taxon>Bradyrhizobium</taxon>
    </lineage>
</organism>
<dbReference type="Proteomes" id="UP000468531">
    <property type="component" value="Unassembled WGS sequence"/>
</dbReference>
<keyword evidence="3" id="KW-0805">Transcription regulation</keyword>